<dbReference type="PANTHER" id="PTHR38471">
    <property type="entry name" value="FOUR HELIX BUNDLE PROTEIN"/>
    <property type="match status" value="1"/>
</dbReference>
<dbReference type="SUPFAM" id="SSF158446">
    <property type="entry name" value="IVS-encoded protein-like"/>
    <property type="match status" value="1"/>
</dbReference>
<dbReference type="PANTHER" id="PTHR38471:SF2">
    <property type="entry name" value="FOUR HELIX BUNDLE PROTEIN"/>
    <property type="match status" value="1"/>
</dbReference>
<dbReference type="AlphaFoldDB" id="A0AAU7JLY7"/>
<dbReference type="EMBL" id="CP157484">
    <property type="protein sequence ID" value="XBO41232.1"/>
    <property type="molecule type" value="Genomic_DNA"/>
</dbReference>
<protein>
    <submittedName>
        <fullName evidence="1">Four helix bundle protein</fullName>
    </submittedName>
</protein>
<dbReference type="RefSeq" id="WP_406858081.1">
    <property type="nucleotide sequence ID" value="NZ_CP157484.1"/>
</dbReference>
<dbReference type="NCBIfam" id="NF008911">
    <property type="entry name" value="PRK12275.1-2"/>
    <property type="match status" value="1"/>
</dbReference>
<name>A0AAU7JLY7_9HYPH</name>
<accession>A0AAU7JLY7</accession>
<dbReference type="CDD" id="cd16377">
    <property type="entry name" value="23S_rRNA_IVP_like"/>
    <property type="match status" value="1"/>
</dbReference>
<dbReference type="InterPro" id="IPR012657">
    <property type="entry name" value="23S_rRNA-intervening_sequence"/>
</dbReference>
<reference evidence="1" key="1">
    <citation type="submission" date="2024-05" db="EMBL/GenBank/DDBJ databases">
        <authorList>
            <person name="Kim S."/>
            <person name="Heo J."/>
            <person name="Choi H."/>
            <person name="Choi Y."/>
            <person name="Kwon S.-W."/>
            <person name="Kim Y."/>
        </authorList>
    </citation>
    <scope>NUCLEOTIDE SEQUENCE</scope>
    <source>
        <strain evidence="1">KACC 23698</strain>
    </source>
</reference>
<organism evidence="1">
    <name type="scientific">Alsobacter sp. KACC 23698</name>
    <dbReference type="NCBI Taxonomy" id="3149229"/>
    <lineage>
        <taxon>Bacteria</taxon>
        <taxon>Pseudomonadati</taxon>
        <taxon>Pseudomonadota</taxon>
        <taxon>Alphaproteobacteria</taxon>
        <taxon>Hyphomicrobiales</taxon>
        <taxon>Alsobacteraceae</taxon>
        <taxon>Alsobacter</taxon>
    </lineage>
</organism>
<proteinExistence type="predicted"/>
<dbReference type="InterPro" id="IPR036583">
    <property type="entry name" value="23S_rRNA_IVS_sf"/>
</dbReference>
<gene>
    <name evidence="1" type="ORF">ABEG18_10880</name>
</gene>
<sequence>MGGGGRGSRSYKDLDVWQASMSLAVSVYRFTGAFPRDELFGLTSQMRRASASIPANIAEGYGRAQRRSFAQFLRIAQGSTKELETHAILASRVGLLPMDDALHVERECDRIGRMLRNLIGSLNDPGEAP</sequence>
<dbReference type="Gene3D" id="1.20.1440.60">
    <property type="entry name" value="23S rRNA-intervening sequence"/>
    <property type="match status" value="1"/>
</dbReference>
<dbReference type="Pfam" id="PF05635">
    <property type="entry name" value="23S_rRNA_IVP"/>
    <property type="match status" value="1"/>
</dbReference>
<evidence type="ECO:0000313" key="1">
    <source>
        <dbReference type="EMBL" id="XBO41232.1"/>
    </source>
</evidence>
<dbReference type="NCBIfam" id="TIGR02436">
    <property type="entry name" value="four helix bundle protein"/>
    <property type="match status" value="1"/>
</dbReference>